<sequence>MLGLPVDARNYGAAAGILTLLGVTSVRLMTNNPAKTEALTSLGVAIKEVVSLHAAATHENIRYLETKNRRMRHQLDLTRLTPSAAARLQNA</sequence>
<evidence type="ECO:0000313" key="6">
    <source>
        <dbReference type="Proteomes" id="UP001317629"/>
    </source>
</evidence>
<feature type="domain" description="GTP cyclohydrolase II" evidence="4">
    <location>
        <begin position="2"/>
        <end position="50"/>
    </location>
</feature>
<evidence type="ECO:0000313" key="5">
    <source>
        <dbReference type="EMBL" id="BDV36297.1"/>
    </source>
</evidence>
<geneLocation type="plasmid" evidence="5 6">
    <name>pSS37A-Re-1</name>
</geneLocation>
<evidence type="ECO:0000256" key="2">
    <source>
        <dbReference type="ARBA" id="ARBA00022619"/>
    </source>
</evidence>
<dbReference type="PANTHER" id="PTHR21327">
    <property type="entry name" value="GTP CYCLOHYDROLASE II-RELATED"/>
    <property type="match status" value="1"/>
</dbReference>
<protein>
    <recommendedName>
        <fullName evidence="4">GTP cyclohydrolase II domain-containing protein</fullName>
    </recommendedName>
</protein>
<dbReference type="Proteomes" id="UP001317629">
    <property type="component" value="Plasmid pSS37A-Re-1"/>
</dbReference>
<evidence type="ECO:0000256" key="1">
    <source>
        <dbReference type="ARBA" id="ARBA00005104"/>
    </source>
</evidence>
<keyword evidence="6" id="KW-1185">Reference proteome</keyword>
<keyword evidence="5" id="KW-0614">Plasmid</keyword>
<dbReference type="InterPro" id="IPR036144">
    <property type="entry name" value="RibA-like_sf"/>
</dbReference>
<organism evidence="5 6">
    <name type="scientific">Methylocystis iwaonis</name>
    <dbReference type="NCBI Taxonomy" id="2885079"/>
    <lineage>
        <taxon>Bacteria</taxon>
        <taxon>Pseudomonadati</taxon>
        <taxon>Pseudomonadota</taxon>
        <taxon>Alphaproteobacteria</taxon>
        <taxon>Hyphomicrobiales</taxon>
        <taxon>Methylocystaceae</taxon>
        <taxon>Methylocystis</taxon>
    </lineage>
</organism>
<dbReference type="EMBL" id="AP027143">
    <property type="protein sequence ID" value="BDV36297.1"/>
    <property type="molecule type" value="Genomic_DNA"/>
</dbReference>
<name>A0ABM8EE39_9HYPH</name>
<dbReference type="Pfam" id="PF00925">
    <property type="entry name" value="GTP_cyclohydro2"/>
    <property type="match status" value="1"/>
</dbReference>
<dbReference type="InterPro" id="IPR032677">
    <property type="entry name" value="GTP_cyclohydro_II"/>
</dbReference>
<dbReference type="PANTHER" id="PTHR21327:SF18">
    <property type="entry name" value="3,4-DIHYDROXY-2-BUTANONE 4-PHOSPHATE SYNTHASE"/>
    <property type="match status" value="1"/>
</dbReference>
<evidence type="ECO:0000259" key="4">
    <source>
        <dbReference type="Pfam" id="PF00925"/>
    </source>
</evidence>
<proteinExistence type="predicted"/>
<gene>
    <name evidence="5" type="ORF">SS37A_38270</name>
</gene>
<comment type="pathway">
    <text evidence="1">Cofactor biosynthesis; riboflavin biosynthesis.</text>
</comment>
<dbReference type="Gene3D" id="3.40.50.10990">
    <property type="entry name" value="GTP cyclohydrolase II"/>
    <property type="match status" value="1"/>
</dbReference>
<reference evidence="5 6" key="1">
    <citation type="journal article" date="2023" name="Int. J. Syst. Evol. Microbiol.">
        <title>Methylocystis iwaonis sp. nov., a type II methane-oxidizing bacterium from surface soil of a rice paddy field in Japan, and emended description of the genus Methylocystis (ex Whittenbury et al. 1970) Bowman et al. 1993.</title>
        <authorList>
            <person name="Kaise H."/>
            <person name="Sawadogo J.B."/>
            <person name="Alam M.S."/>
            <person name="Ueno C."/>
            <person name="Dianou D."/>
            <person name="Shinjo R."/>
            <person name="Asakawa S."/>
        </authorList>
    </citation>
    <scope>NUCLEOTIDE SEQUENCE [LARGE SCALE GENOMIC DNA]</scope>
    <source>
        <strain evidence="5 6">SS37A-Re</strain>
    </source>
</reference>
<accession>A0ABM8EE39</accession>
<keyword evidence="2" id="KW-0686">Riboflavin biosynthesis</keyword>
<evidence type="ECO:0000256" key="3">
    <source>
        <dbReference type="ARBA" id="ARBA00022723"/>
    </source>
</evidence>
<keyword evidence="3" id="KW-0479">Metal-binding</keyword>
<dbReference type="SUPFAM" id="SSF142695">
    <property type="entry name" value="RibA-like"/>
    <property type="match status" value="1"/>
</dbReference>